<sequence length="226" mass="24943">MNPHGVSRRKLLGLITAGSAAAAGLLAVNWQNASGPGWPGISPVNAGGTPPRRGDKTLVVFYSKTGRNFPDLNLEVGNTAQVAGFIHDRVGGDRYEVVPAEPYPADYDETDRMAQREASERLYRPIKPGTPDTDQYGTVFLGFPVWWGEQPMAMQTFMRDHNLNGARIVPFVTHEGSQFGNSLEILERYYPQADVLDGYARQGQQVYRDPDGTRTQVNSWLEGLGF</sequence>
<accession>A0A5J6IEI8</accession>
<dbReference type="InterPro" id="IPR029039">
    <property type="entry name" value="Flavoprotein-like_sf"/>
</dbReference>
<name>A0A5J6IEI8_STRC4</name>
<feature type="signal peptide" evidence="1">
    <location>
        <begin position="1"/>
        <end position="22"/>
    </location>
</feature>
<evidence type="ECO:0000313" key="4">
    <source>
        <dbReference type="Proteomes" id="UP000326598"/>
    </source>
</evidence>
<dbReference type="InterPro" id="IPR008254">
    <property type="entry name" value="Flavodoxin/NO_synth"/>
</dbReference>
<evidence type="ECO:0000313" key="3">
    <source>
        <dbReference type="EMBL" id="QEV28963.1"/>
    </source>
</evidence>
<keyword evidence="1" id="KW-0732">Signal</keyword>
<protein>
    <submittedName>
        <fullName evidence="3">Flavodoxin</fullName>
    </submittedName>
</protein>
<dbReference type="KEGG" id="scoe:CP976_35825"/>
<dbReference type="GeneID" id="91421408"/>
<dbReference type="GO" id="GO:0010181">
    <property type="term" value="F:FMN binding"/>
    <property type="evidence" value="ECO:0007669"/>
    <property type="project" value="InterPro"/>
</dbReference>
<dbReference type="PANTHER" id="PTHR39201:SF1">
    <property type="entry name" value="FLAVODOXIN-LIKE DOMAIN-CONTAINING PROTEIN"/>
    <property type="match status" value="1"/>
</dbReference>
<evidence type="ECO:0000259" key="2">
    <source>
        <dbReference type="Pfam" id="PF12682"/>
    </source>
</evidence>
<reference evidence="3 4" key="1">
    <citation type="submission" date="2017-09" db="EMBL/GenBank/DDBJ databases">
        <authorList>
            <person name="Lee N."/>
            <person name="Cho B.-K."/>
        </authorList>
    </citation>
    <scope>NUCLEOTIDE SEQUENCE [LARGE SCALE GENOMIC DNA]</scope>
    <source>
        <strain evidence="3 4">ATCC 13740</strain>
    </source>
</reference>
<gene>
    <name evidence="3" type="ORF">CP976_35825</name>
</gene>
<dbReference type="EMBL" id="CP023694">
    <property type="protein sequence ID" value="QEV28963.1"/>
    <property type="molecule type" value="Genomic_DNA"/>
</dbReference>
<dbReference type="SUPFAM" id="SSF52218">
    <property type="entry name" value="Flavoproteins"/>
    <property type="match status" value="1"/>
</dbReference>
<evidence type="ECO:0000256" key="1">
    <source>
        <dbReference type="SAM" id="SignalP"/>
    </source>
</evidence>
<organism evidence="3 4">
    <name type="scientific">Streptomyces coeruleorubidus</name>
    <dbReference type="NCBI Taxonomy" id="116188"/>
    <lineage>
        <taxon>Bacteria</taxon>
        <taxon>Bacillati</taxon>
        <taxon>Actinomycetota</taxon>
        <taxon>Actinomycetes</taxon>
        <taxon>Kitasatosporales</taxon>
        <taxon>Streptomycetaceae</taxon>
        <taxon>Streptomyces</taxon>
    </lineage>
</organism>
<dbReference type="PROSITE" id="PS51318">
    <property type="entry name" value="TAT"/>
    <property type="match status" value="1"/>
</dbReference>
<feature type="chain" id="PRO_5023873275" evidence="1">
    <location>
        <begin position="23"/>
        <end position="226"/>
    </location>
</feature>
<dbReference type="Pfam" id="PF12682">
    <property type="entry name" value="Flavodoxin_4"/>
    <property type="match status" value="1"/>
</dbReference>
<feature type="domain" description="Flavodoxin-like" evidence="2">
    <location>
        <begin position="77"/>
        <end position="204"/>
    </location>
</feature>
<dbReference type="Gene3D" id="3.40.50.360">
    <property type="match status" value="1"/>
</dbReference>
<dbReference type="InterPro" id="IPR006311">
    <property type="entry name" value="TAT_signal"/>
</dbReference>
<dbReference type="Proteomes" id="UP000326598">
    <property type="component" value="Chromosome"/>
</dbReference>
<dbReference type="AlphaFoldDB" id="A0A5J6IEI8"/>
<dbReference type="PANTHER" id="PTHR39201">
    <property type="entry name" value="EXPORTED PROTEIN-RELATED"/>
    <property type="match status" value="1"/>
</dbReference>
<dbReference type="RefSeq" id="WP_150484046.1">
    <property type="nucleotide sequence ID" value="NZ_BMTB01000038.1"/>
</dbReference>
<proteinExistence type="predicted"/>